<gene>
    <name evidence="1" type="ORF">BJ095_10228</name>
</gene>
<dbReference type="EMBL" id="QJTJ01000002">
    <property type="protein sequence ID" value="PYF08263.1"/>
    <property type="molecule type" value="Genomic_DNA"/>
</dbReference>
<dbReference type="Proteomes" id="UP000247416">
    <property type="component" value="Unassembled WGS sequence"/>
</dbReference>
<dbReference type="AlphaFoldDB" id="A0A318TV98"/>
<evidence type="ECO:0008006" key="3">
    <source>
        <dbReference type="Google" id="ProtNLM"/>
    </source>
</evidence>
<sequence length="240" mass="28034">MSEFYPWLEAKNLSGGIDIIDETSQCIRTRVDGRAEGFTNPVDQVRRHGRFVSGFLHELGVALPVVCGVVFCNANSIIGKVNARDVLVFQITGLRYKLDQLYSQFQQPVITEEQLLFIADKFIARRKLDSWRPKYDKSKLRVGVLCRHCHHRSRMEYRYGSWFCPRCGNKDDRAFYEALYDYRLLWGEEISKSEFCEFTRIESKKTAYRLLTGLKLETVGANRNRKYKIPPNIKQMSNKK</sequence>
<dbReference type="RefSeq" id="WP_107935992.1">
    <property type="nucleotide sequence ID" value="NZ_CP085009.1"/>
</dbReference>
<protein>
    <recommendedName>
        <fullName evidence="3">Nuclease-like protein</fullName>
    </recommendedName>
</protein>
<evidence type="ECO:0000313" key="2">
    <source>
        <dbReference type="Proteomes" id="UP000247416"/>
    </source>
</evidence>
<accession>A0A318TV98</accession>
<proteinExistence type="predicted"/>
<comment type="caution">
    <text evidence="1">The sequence shown here is derived from an EMBL/GenBank/DDBJ whole genome shotgun (WGS) entry which is preliminary data.</text>
</comment>
<name>A0A318TV98_9BACL</name>
<dbReference type="OrthoDB" id="569879at2"/>
<keyword evidence="2" id="KW-1185">Reference proteome</keyword>
<evidence type="ECO:0000313" key="1">
    <source>
        <dbReference type="EMBL" id="PYF08263.1"/>
    </source>
</evidence>
<reference evidence="1 2" key="1">
    <citation type="submission" date="2018-06" db="EMBL/GenBank/DDBJ databases">
        <title>Genomic Encyclopedia of Archaeal and Bacterial Type Strains, Phase II (KMG-II): from individual species to whole genera.</title>
        <authorList>
            <person name="Goeker M."/>
        </authorList>
    </citation>
    <scope>NUCLEOTIDE SEQUENCE [LARGE SCALE GENOMIC DNA]</scope>
    <source>
        <strain evidence="1 2">KACC 16626</strain>
    </source>
</reference>
<organism evidence="1 2">
    <name type="scientific">Ureibacillus chungkukjangi</name>
    <dbReference type="NCBI Taxonomy" id="1202712"/>
    <lineage>
        <taxon>Bacteria</taxon>
        <taxon>Bacillati</taxon>
        <taxon>Bacillota</taxon>
        <taxon>Bacilli</taxon>
        <taxon>Bacillales</taxon>
        <taxon>Caryophanaceae</taxon>
        <taxon>Ureibacillus</taxon>
    </lineage>
</organism>